<comment type="subcellular location">
    <subcellularLocation>
        <location evidence="9">Cell membrane</location>
        <topology evidence="9">Multi-pass membrane protein</topology>
    </subcellularLocation>
</comment>
<feature type="active site" evidence="9">
    <location>
        <position position="136"/>
    </location>
</feature>
<reference evidence="13" key="1">
    <citation type="journal article" date="2019" name="Int. J. Syst. Evol. Microbiol.">
        <title>The Global Catalogue of Microorganisms (GCM) 10K type strain sequencing project: providing services to taxonomists for standard genome sequencing and annotation.</title>
        <authorList>
            <consortium name="The Broad Institute Genomics Platform"/>
            <consortium name="The Broad Institute Genome Sequencing Center for Infectious Disease"/>
            <person name="Wu L."/>
            <person name="Ma J."/>
        </authorList>
    </citation>
    <scope>NUCLEOTIDE SEQUENCE [LARGE SCALE GENOMIC DNA]</scope>
    <source>
        <strain evidence="13">JCM 18541</strain>
    </source>
</reference>
<dbReference type="PROSITE" id="PS00855">
    <property type="entry name" value="SPASE_II"/>
    <property type="match status" value="1"/>
</dbReference>
<dbReference type="Proteomes" id="UP001500187">
    <property type="component" value="Unassembled WGS sequence"/>
</dbReference>
<organism evidence="12 13">
    <name type="scientific">Rothia endophytica</name>
    <dbReference type="NCBI Taxonomy" id="1324766"/>
    <lineage>
        <taxon>Bacteria</taxon>
        <taxon>Bacillati</taxon>
        <taxon>Actinomycetota</taxon>
        <taxon>Actinomycetes</taxon>
        <taxon>Micrococcales</taxon>
        <taxon>Micrococcaceae</taxon>
        <taxon>Rothia</taxon>
    </lineage>
</organism>
<evidence type="ECO:0000313" key="12">
    <source>
        <dbReference type="EMBL" id="GAA4801368.1"/>
    </source>
</evidence>
<dbReference type="NCBIfam" id="NF011362">
    <property type="entry name" value="PRK14781.1"/>
    <property type="match status" value="1"/>
</dbReference>
<evidence type="ECO:0000256" key="5">
    <source>
        <dbReference type="ARBA" id="ARBA00022750"/>
    </source>
</evidence>
<dbReference type="PANTHER" id="PTHR33695">
    <property type="entry name" value="LIPOPROTEIN SIGNAL PEPTIDASE"/>
    <property type="match status" value="1"/>
</dbReference>
<keyword evidence="3 9" id="KW-0645">Protease</keyword>
<name>A0ABP9BZ76_9MICC</name>
<keyword evidence="7 9" id="KW-1133">Transmembrane helix</keyword>
<dbReference type="HAMAP" id="MF_00161">
    <property type="entry name" value="LspA"/>
    <property type="match status" value="1"/>
</dbReference>
<evidence type="ECO:0000256" key="9">
    <source>
        <dbReference type="HAMAP-Rule" id="MF_00161"/>
    </source>
</evidence>
<dbReference type="RefSeq" id="WP_251380225.1">
    <property type="nucleotide sequence ID" value="NZ_BAABKP010000010.1"/>
</dbReference>
<feature type="transmembrane region" description="Helical" evidence="9">
    <location>
        <begin position="82"/>
        <end position="101"/>
    </location>
</feature>
<dbReference type="EMBL" id="BAABKP010000010">
    <property type="protein sequence ID" value="GAA4801368.1"/>
    <property type="molecule type" value="Genomic_DNA"/>
</dbReference>
<keyword evidence="8 9" id="KW-0472">Membrane</keyword>
<proteinExistence type="inferred from homology"/>
<evidence type="ECO:0000256" key="11">
    <source>
        <dbReference type="RuleBase" id="RU004181"/>
    </source>
</evidence>
<evidence type="ECO:0000256" key="2">
    <source>
        <dbReference type="ARBA" id="ARBA00022475"/>
    </source>
</evidence>
<protein>
    <recommendedName>
        <fullName evidence="9">Lipoprotein signal peptidase</fullName>
        <ecNumber evidence="9">3.4.23.36</ecNumber>
    </recommendedName>
    <alternativeName>
        <fullName evidence="9">Prolipoprotein signal peptidase</fullName>
    </alternativeName>
    <alternativeName>
        <fullName evidence="9">Signal peptidase II</fullName>
        <shortName evidence="9">SPase II</shortName>
    </alternativeName>
</protein>
<feature type="transmembrane region" description="Helical" evidence="9">
    <location>
        <begin position="108"/>
        <end position="126"/>
    </location>
</feature>
<evidence type="ECO:0000256" key="7">
    <source>
        <dbReference type="ARBA" id="ARBA00022989"/>
    </source>
</evidence>
<evidence type="ECO:0000256" key="8">
    <source>
        <dbReference type="ARBA" id="ARBA00023136"/>
    </source>
</evidence>
<evidence type="ECO:0000313" key="13">
    <source>
        <dbReference type="Proteomes" id="UP001500187"/>
    </source>
</evidence>
<comment type="catalytic activity">
    <reaction evidence="9 10">
        <text>Release of signal peptides from bacterial membrane prolipoproteins. Hydrolyzes -Xaa-Yaa-Zaa-|-(S,diacylglyceryl)Cys-, in which Xaa is hydrophobic (preferably Leu), and Yaa (Ala or Ser) and Zaa (Gly or Ala) have small, neutral side chains.</text>
        <dbReference type="EC" id="3.4.23.36"/>
    </reaction>
</comment>
<dbReference type="EC" id="3.4.23.36" evidence="9"/>
<evidence type="ECO:0000256" key="10">
    <source>
        <dbReference type="RuleBase" id="RU000594"/>
    </source>
</evidence>
<dbReference type="Pfam" id="PF01252">
    <property type="entry name" value="Peptidase_A8"/>
    <property type="match status" value="1"/>
</dbReference>
<evidence type="ECO:0000256" key="6">
    <source>
        <dbReference type="ARBA" id="ARBA00022801"/>
    </source>
</evidence>
<comment type="similarity">
    <text evidence="1 9 11">Belongs to the peptidase A8 family.</text>
</comment>
<keyword evidence="13" id="KW-1185">Reference proteome</keyword>
<evidence type="ECO:0000256" key="1">
    <source>
        <dbReference type="ARBA" id="ARBA00006139"/>
    </source>
</evidence>
<gene>
    <name evidence="9" type="primary">lspA</name>
    <name evidence="12" type="ORF">GCM10023352_21980</name>
</gene>
<evidence type="ECO:0000256" key="3">
    <source>
        <dbReference type="ARBA" id="ARBA00022670"/>
    </source>
</evidence>
<dbReference type="InterPro" id="IPR001872">
    <property type="entry name" value="Peptidase_A8"/>
</dbReference>
<comment type="caution">
    <text evidence="9">Lacks conserved residue(s) required for the propagation of feature annotation.</text>
</comment>
<keyword evidence="5 9" id="KW-0064">Aspartyl protease</keyword>
<comment type="pathway">
    <text evidence="9">Protein modification; lipoprotein biosynthesis (signal peptide cleavage).</text>
</comment>
<evidence type="ECO:0000256" key="4">
    <source>
        <dbReference type="ARBA" id="ARBA00022692"/>
    </source>
</evidence>
<dbReference type="NCBIfam" id="TIGR00077">
    <property type="entry name" value="lspA"/>
    <property type="match status" value="1"/>
</dbReference>
<keyword evidence="2 9" id="KW-1003">Cell membrane</keyword>
<sequence>MSDACGMSAAAERTTGGRSGHFRSRTVMLGGAALLAATDLVSKWVAERNLTVGESLGLGPLDIRLFYNTGVAFSLGASLPPWTVAAATGLIIAALSWFLLASEPAMTGLSRTGAALLLGGALGNFIDRLDGRGVVDFLHSGWFPTFNLADVLVTAGAALMVLGAFRRQPEENPE</sequence>
<feature type="active site" evidence="9">
    <location>
        <position position="150"/>
    </location>
</feature>
<keyword evidence="4 9" id="KW-0812">Transmembrane</keyword>
<dbReference type="PRINTS" id="PR00781">
    <property type="entry name" value="LIPOSIGPTASE"/>
</dbReference>
<comment type="function">
    <text evidence="9 10">This protein specifically catalyzes the removal of signal peptides from prolipoproteins.</text>
</comment>
<comment type="caution">
    <text evidence="12">The sequence shown here is derived from an EMBL/GenBank/DDBJ whole genome shotgun (WGS) entry which is preliminary data.</text>
</comment>
<feature type="transmembrane region" description="Helical" evidence="9">
    <location>
        <begin position="146"/>
        <end position="165"/>
    </location>
</feature>
<dbReference type="PANTHER" id="PTHR33695:SF1">
    <property type="entry name" value="LIPOPROTEIN SIGNAL PEPTIDASE"/>
    <property type="match status" value="1"/>
</dbReference>
<accession>A0ABP9BZ76</accession>
<keyword evidence="6 9" id="KW-0378">Hydrolase</keyword>